<keyword evidence="1" id="KW-0812">Transmembrane</keyword>
<proteinExistence type="predicted"/>
<gene>
    <name evidence="2" type="ORF">BDW02DRAFT_565782</name>
</gene>
<organism evidence="2 3">
    <name type="scientific">Decorospora gaudefroyi</name>
    <dbReference type="NCBI Taxonomy" id="184978"/>
    <lineage>
        <taxon>Eukaryota</taxon>
        <taxon>Fungi</taxon>
        <taxon>Dikarya</taxon>
        <taxon>Ascomycota</taxon>
        <taxon>Pezizomycotina</taxon>
        <taxon>Dothideomycetes</taxon>
        <taxon>Pleosporomycetidae</taxon>
        <taxon>Pleosporales</taxon>
        <taxon>Pleosporineae</taxon>
        <taxon>Pleosporaceae</taxon>
        <taxon>Decorospora</taxon>
    </lineage>
</organism>
<dbReference type="EMBL" id="ML975259">
    <property type="protein sequence ID" value="KAF1837674.1"/>
    <property type="molecule type" value="Genomic_DNA"/>
</dbReference>
<protein>
    <submittedName>
        <fullName evidence="2">Uncharacterized protein</fullName>
    </submittedName>
</protein>
<evidence type="ECO:0000313" key="3">
    <source>
        <dbReference type="Proteomes" id="UP000800040"/>
    </source>
</evidence>
<feature type="transmembrane region" description="Helical" evidence="1">
    <location>
        <begin position="67"/>
        <end position="86"/>
    </location>
</feature>
<feature type="transmembrane region" description="Helical" evidence="1">
    <location>
        <begin position="129"/>
        <end position="146"/>
    </location>
</feature>
<dbReference type="AlphaFoldDB" id="A0A6A5KT73"/>
<dbReference type="Proteomes" id="UP000800040">
    <property type="component" value="Unassembled WGS sequence"/>
</dbReference>
<reference evidence="2" key="1">
    <citation type="submission" date="2020-01" db="EMBL/GenBank/DDBJ databases">
        <authorList>
            <consortium name="DOE Joint Genome Institute"/>
            <person name="Haridas S."/>
            <person name="Albert R."/>
            <person name="Binder M."/>
            <person name="Bloem J."/>
            <person name="Labutti K."/>
            <person name="Salamov A."/>
            <person name="Andreopoulos B."/>
            <person name="Baker S.E."/>
            <person name="Barry K."/>
            <person name="Bills G."/>
            <person name="Bluhm B.H."/>
            <person name="Cannon C."/>
            <person name="Castanera R."/>
            <person name="Culley D.E."/>
            <person name="Daum C."/>
            <person name="Ezra D."/>
            <person name="Gonzalez J.B."/>
            <person name="Henrissat B."/>
            <person name="Kuo A."/>
            <person name="Liang C."/>
            <person name="Lipzen A."/>
            <person name="Lutzoni F."/>
            <person name="Magnuson J."/>
            <person name="Mondo S."/>
            <person name="Nolan M."/>
            <person name="Ohm R."/>
            <person name="Pangilinan J."/>
            <person name="Park H.-J."/>
            <person name="Ramirez L."/>
            <person name="Alfaro M."/>
            <person name="Sun H."/>
            <person name="Tritt A."/>
            <person name="Yoshinaga Y."/>
            <person name="Zwiers L.-H."/>
            <person name="Turgeon B.G."/>
            <person name="Goodwin S.B."/>
            <person name="Spatafora J.W."/>
            <person name="Crous P.W."/>
            <person name="Grigoriev I.V."/>
        </authorList>
    </citation>
    <scope>NUCLEOTIDE SEQUENCE</scope>
    <source>
        <strain evidence="2">P77</strain>
    </source>
</reference>
<evidence type="ECO:0000256" key="1">
    <source>
        <dbReference type="SAM" id="Phobius"/>
    </source>
</evidence>
<feature type="transmembrane region" description="Helical" evidence="1">
    <location>
        <begin position="98"/>
        <end position="117"/>
    </location>
</feature>
<keyword evidence="3" id="KW-1185">Reference proteome</keyword>
<evidence type="ECO:0000313" key="2">
    <source>
        <dbReference type="EMBL" id="KAF1837674.1"/>
    </source>
</evidence>
<sequence>MCGSMFIFLGGLLSASLVLILSLLTCKSPLVLIPSLASEAALLYFTSTLSKPQLFALIDTLNDPFQYAALILPFLGAGTLVSALAYTDKWHQACDVAFYAQFLVATALRMLIVFSAPRYEGSTSSPEGVPVWMVGECVILLLLINYDGIGARAVSFCVVSYEPGCMTEKETRHVIQFCHHSRVISPHGRQISSSNTRRPLLRTRKSWKRTWKT</sequence>
<keyword evidence="1" id="KW-0472">Membrane</keyword>
<name>A0A6A5KT73_9PLEO</name>
<accession>A0A6A5KT73</accession>
<feature type="transmembrane region" description="Helical" evidence="1">
    <location>
        <begin position="6"/>
        <end position="24"/>
    </location>
</feature>
<dbReference type="OrthoDB" id="10592224at2759"/>
<feature type="transmembrane region" description="Helical" evidence="1">
    <location>
        <begin position="31"/>
        <end position="47"/>
    </location>
</feature>
<keyword evidence="1" id="KW-1133">Transmembrane helix</keyword>